<evidence type="ECO:0000313" key="1">
    <source>
        <dbReference type="EMBL" id="NBN87552.1"/>
    </source>
</evidence>
<gene>
    <name evidence="1" type="ORF">EBV32_00435</name>
</gene>
<dbReference type="EMBL" id="RGET01000002">
    <property type="protein sequence ID" value="NBN87552.1"/>
    <property type="molecule type" value="Genomic_DNA"/>
</dbReference>
<sequence>MTVLGAWKALQKIKRDEMALQELPVASLAALTANINRDPKKGKPFAPADFALFREQEKPSAELPADVAATALALRHEGKLPTILLTAWPQVLASANESATPPSVRALHSDDRRVWVLCPTWDGKHCRGGLVAVDGRISGPILLRDLDRPLATYVLQIPVRPLVGWLEAGLLLVAGNLSA</sequence>
<comment type="caution">
    <text evidence="1">The sequence shown here is derived from an EMBL/GenBank/DDBJ whole genome shotgun (WGS) entry which is preliminary data.</text>
</comment>
<evidence type="ECO:0000313" key="2">
    <source>
        <dbReference type="Proteomes" id="UP000713222"/>
    </source>
</evidence>
<reference evidence="1" key="1">
    <citation type="submission" date="2018-10" db="EMBL/GenBank/DDBJ databases">
        <title>Iterative Subtractive Binning of Freshwater Chronoseries Metagenomes Recovers Nearly Complete Genomes from over Four Hundred Novel Species.</title>
        <authorList>
            <person name="Rodriguez-R L.M."/>
            <person name="Tsementzi D."/>
            <person name="Luo C."/>
            <person name="Konstantinidis K.T."/>
        </authorList>
    </citation>
    <scope>NUCLEOTIDE SEQUENCE</scope>
    <source>
        <strain evidence="1">WB7_6_001</strain>
    </source>
</reference>
<dbReference type="Proteomes" id="UP000713222">
    <property type="component" value="Unassembled WGS sequence"/>
</dbReference>
<organism evidence="1 2">
    <name type="scientific">Candidatus Fonsibacter lacus</name>
    <dbReference type="NCBI Taxonomy" id="2576439"/>
    <lineage>
        <taxon>Bacteria</taxon>
        <taxon>Pseudomonadati</taxon>
        <taxon>Pseudomonadota</taxon>
        <taxon>Alphaproteobacteria</taxon>
        <taxon>Candidatus Pelagibacterales</taxon>
        <taxon>Candidatus Pelagibacterales incertae sedis</taxon>
        <taxon>Candidatus Fonsibacter</taxon>
    </lineage>
</organism>
<dbReference type="AlphaFoldDB" id="A0A964UXE8"/>
<accession>A0A964UXE8</accession>
<name>A0A964UXE8_9PROT</name>
<proteinExistence type="predicted"/>
<protein>
    <submittedName>
        <fullName evidence="1">Uncharacterized protein</fullName>
    </submittedName>
</protein>